<dbReference type="Gene3D" id="1.10.10.10">
    <property type="entry name" value="Winged helix-like DNA-binding domain superfamily/Winged helix DNA-binding domain"/>
    <property type="match status" value="1"/>
</dbReference>
<dbReference type="Pfam" id="PF00392">
    <property type="entry name" value="GntR"/>
    <property type="match status" value="1"/>
</dbReference>
<dbReference type="Proteomes" id="UP000266482">
    <property type="component" value="Unassembled WGS sequence"/>
</dbReference>
<keyword evidence="6" id="KW-1185">Reference proteome</keyword>
<comment type="caution">
    <text evidence="5">The sequence shown here is derived from an EMBL/GenBank/DDBJ whole genome shotgun (WGS) entry which is preliminary data.</text>
</comment>
<dbReference type="PROSITE" id="PS50949">
    <property type="entry name" value="HTH_GNTR"/>
    <property type="match status" value="1"/>
</dbReference>
<dbReference type="SMART" id="SM00345">
    <property type="entry name" value="HTH_GNTR"/>
    <property type="match status" value="1"/>
</dbReference>
<dbReference type="PANTHER" id="PTHR30146:SF109">
    <property type="entry name" value="HTH-TYPE TRANSCRIPTIONAL REGULATOR GALS"/>
    <property type="match status" value="1"/>
</dbReference>
<dbReference type="OrthoDB" id="9799482at2"/>
<dbReference type="InterPro" id="IPR036390">
    <property type="entry name" value="WH_DNA-bd_sf"/>
</dbReference>
<name>A0A3A1VIV6_9BACL</name>
<proteinExistence type="predicted"/>
<dbReference type="GO" id="GO:0000976">
    <property type="term" value="F:transcription cis-regulatory region binding"/>
    <property type="evidence" value="ECO:0007669"/>
    <property type="project" value="TreeGrafter"/>
</dbReference>
<dbReference type="InterPro" id="IPR000524">
    <property type="entry name" value="Tscrpt_reg_HTH_GntR"/>
</dbReference>
<dbReference type="CDD" id="cd06267">
    <property type="entry name" value="PBP1_LacI_sugar_binding-like"/>
    <property type="match status" value="1"/>
</dbReference>
<dbReference type="EMBL" id="QXQA01000002">
    <property type="protein sequence ID" value="RIX59652.1"/>
    <property type="molecule type" value="Genomic_DNA"/>
</dbReference>
<organism evidence="5 6">
    <name type="scientific">Paenibacillus nanensis</name>
    <dbReference type="NCBI Taxonomy" id="393251"/>
    <lineage>
        <taxon>Bacteria</taxon>
        <taxon>Bacillati</taxon>
        <taxon>Bacillota</taxon>
        <taxon>Bacilli</taxon>
        <taxon>Bacillales</taxon>
        <taxon>Paenibacillaceae</taxon>
        <taxon>Paenibacillus</taxon>
    </lineage>
</organism>
<evidence type="ECO:0000259" key="4">
    <source>
        <dbReference type="PROSITE" id="PS50949"/>
    </source>
</evidence>
<dbReference type="CDD" id="cd07377">
    <property type="entry name" value="WHTH_GntR"/>
    <property type="match status" value="1"/>
</dbReference>
<dbReference type="InterPro" id="IPR036388">
    <property type="entry name" value="WH-like_DNA-bd_sf"/>
</dbReference>
<accession>A0A3A1VIV6</accession>
<reference evidence="5 6" key="1">
    <citation type="submission" date="2018-09" db="EMBL/GenBank/DDBJ databases">
        <title>Paenibacillus aracenensis nov. sp. isolated from a cave in southern Spain.</title>
        <authorList>
            <person name="Jurado V."/>
            <person name="Gutierrez-Patricio S."/>
            <person name="Gonzalez-Pimentel J.L."/>
            <person name="Miller A.Z."/>
            <person name="Laiz L."/>
            <person name="Saiz-Jimenez C."/>
        </authorList>
    </citation>
    <scope>NUCLEOTIDE SEQUENCE [LARGE SCALE GENOMIC DNA]</scope>
    <source>
        <strain evidence="5 6">DSM 22867</strain>
    </source>
</reference>
<dbReference type="SUPFAM" id="SSF46785">
    <property type="entry name" value="Winged helix' DNA-binding domain"/>
    <property type="match status" value="1"/>
</dbReference>
<dbReference type="InterPro" id="IPR028082">
    <property type="entry name" value="Peripla_BP_I"/>
</dbReference>
<protein>
    <submittedName>
        <fullName evidence="5">GntR family transcriptional regulator</fullName>
    </submittedName>
</protein>
<keyword evidence="3" id="KW-0804">Transcription</keyword>
<feature type="domain" description="HTH gntR-type" evidence="4">
    <location>
        <begin position="6"/>
        <end position="74"/>
    </location>
</feature>
<dbReference type="Pfam" id="PF13377">
    <property type="entry name" value="Peripla_BP_3"/>
    <property type="match status" value="1"/>
</dbReference>
<gene>
    <name evidence="5" type="ORF">D3P08_05825</name>
</gene>
<sequence length="358" mass="40040">MARKNLPKYELVKGYIMDHISGSQFRPHDRIPSEAELAEALDVSSITVRKALSDLVNEGMIYRVRGKGSFVADKKSETPNPMSRLVAFIISGTEIYDSSYMQIIKGIQSQLALHNYRLVIEFIENNVRQEDELISKINPSDYSGLLIYSSDPNAAKSYLKLLKNERMPFVMLDRFPNGMPVNCIVCNNQDGAYEATEYLLTLGHRRIGFAAYDFHLSSEVDRFNGYRNAMADSGVEEDDSIHFLEKELDYALLLPSIKDRELTALFCVNDRKALEAVEQLTALGVRIPEEISIMGFDDFAGSKFSKVPLTTVKQDFDALGSESAKLLLDLIDGNAVGSKKIMLPTSLVVRESTAPLSQ</sequence>
<evidence type="ECO:0000256" key="2">
    <source>
        <dbReference type="ARBA" id="ARBA00023125"/>
    </source>
</evidence>
<dbReference type="GO" id="GO:0003700">
    <property type="term" value="F:DNA-binding transcription factor activity"/>
    <property type="evidence" value="ECO:0007669"/>
    <property type="project" value="InterPro"/>
</dbReference>
<evidence type="ECO:0000256" key="3">
    <source>
        <dbReference type="ARBA" id="ARBA00023163"/>
    </source>
</evidence>
<dbReference type="PANTHER" id="PTHR30146">
    <property type="entry name" value="LACI-RELATED TRANSCRIPTIONAL REPRESSOR"/>
    <property type="match status" value="1"/>
</dbReference>
<dbReference type="RefSeq" id="WP_119598484.1">
    <property type="nucleotide sequence ID" value="NZ_QXQA01000002.1"/>
</dbReference>
<dbReference type="AlphaFoldDB" id="A0A3A1VIV6"/>
<evidence type="ECO:0000256" key="1">
    <source>
        <dbReference type="ARBA" id="ARBA00023015"/>
    </source>
</evidence>
<keyword evidence="1" id="KW-0805">Transcription regulation</keyword>
<dbReference type="InterPro" id="IPR046335">
    <property type="entry name" value="LacI/GalR-like_sensor"/>
</dbReference>
<evidence type="ECO:0000313" key="6">
    <source>
        <dbReference type="Proteomes" id="UP000266482"/>
    </source>
</evidence>
<evidence type="ECO:0000313" key="5">
    <source>
        <dbReference type="EMBL" id="RIX59652.1"/>
    </source>
</evidence>
<dbReference type="PRINTS" id="PR00035">
    <property type="entry name" value="HTHGNTR"/>
</dbReference>
<keyword evidence="2" id="KW-0238">DNA-binding</keyword>
<dbReference type="SUPFAM" id="SSF53822">
    <property type="entry name" value="Periplasmic binding protein-like I"/>
    <property type="match status" value="1"/>
</dbReference>
<dbReference type="Gene3D" id="3.40.50.2300">
    <property type="match status" value="2"/>
</dbReference>